<evidence type="ECO:0000313" key="3">
    <source>
        <dbReference type="Proteomes" id="UP000027491"/>
    </source>
</evidence>
<feature type="region of interest" description="Disordered" evidence="1">
    <location>
        <begin position="141"/>
        <end position="161"/>
    </location>
</feature>
<dbReference type="KEGG" id="vg:23679523"/>
<keyword evidence="3" id="KW-1185">Reference proteome</keyword>
<accession>A0A068F1M0</accession>
<dbReference type="EMBL" id="KJ567043">
    <property type="protein sequence ID" value="AID58837.1"/>
    <property type="molecule type" value="Genomic_DNA"/>
</dbReference>
<sequence length="161" mass="18425">MTKVKIIPDRVAERAFASYVEDANGCHISTYGCNSRGYPQIGWHVDHGKRDGTTASRAAWVHVHGQFAEPSEIRLLPDCDKRCVNVGHMRKLSQIDSRRRVKNDFPLGMSCRRNHPESSRSDATGECRDCLNEDNRDRWRKMNPEDRKKKLATPNYGLNIS</sequence>
<protein>
    <submittedName>
        <fullName evidence="2">Homoendonuclease</fullName>
    </submittedName>
</protein>
<dbReference type="GeneID" id="23679523"/>
<evidence type="ECO:0000313" key="2">
    <source>
        <dbReference type="EMBL" id="AID58837.1"/>
    </source>
</evidence>
<proteinExistence type="predicted"/>
<evidence type="ECO:0000256" key="1">
    <source>
        <dbReference type="SAM" id="MobiDB-lite"/>
    </source>
</evidence>
<dbReference type="Proteomes" id="UP000027491">
    <property type="component" value="Segment"/>
</dbReference>
<organism evidence="2 3">
    <name type="scientific">Mycobacterium phage Gaia</name>
    <dbReference type="NCBI Taxonomy" id="1486472"/>
    <lineage>
        <taxon>Viruses</taxon>
        <taxon>Duplodnaviria</taxon>
        <taxon>Heunggongvirae</taxon>
        <taxon>Uroviricota</taxon>
        <taxon>Caudoviricetes</taxon>
        <taxon>Gaiavirus</taxon>
        <taxon>Gaiavirus gaia</taxon>
    </lineage>
</organism>
<dbReference type="RefSeq" id="YP_009124760.1">
    <property type="nucleotide sequence ID" value="NC_026590.1"/>
</dbReference>
<reference evidence="2 3" key="1">
    <citation type="submission" date="2014-03" db="EMBL/GenBank/DDBJ databases">
        <authorList>
            <person name="Yoder B.A."/>
            <person name="Colicchio M.A."/>
            <person name="Schafer C.E."/>
            <person name="Abrahim M.R."/>
            <person name="Adkins N.L."/>
            <person name="Burke K.A."/>
            <person name="Churilla B.M."/>
            <person name="Cohen K.L."/>
            <person name="Fasoranti T.O."/>
            <person name="Genkil J.S."/>
            <person name="Kramer Z.J."/>
            <person name="Prout A.K."/>
            <person name="Schwarz A.G."/>
            <person name="Tish M."/>
            <person name="Vispute N."/>
            <person name="Wilkes K.E."/>
            <person name="Williams C.R."/>
            <person name="Xiao X."/>
            <person name="Yu V.J."/>
            <person name="Lapin J.S."/>
            <person name="Ott C.T."/>
            <person name="Walburn T.D."/>
            <person name="Bradley K.W."/>
            <person name="Clarke D.Q."/>
            <person name="Lewis M.F."/>
            <person name="Barker L.P."/>
            <person name="Bailey C."/>
            <person name="Asai D.J."/>
            <person name="Bowman C.A."/>
            <person name="Russell D.A."/>
            <person name="Pope W.H."/>
            <person name="Jacobs-Sera D."/>
            <person name="Hendrix R.W."/>
            <person name="Hatfull G.F."/>
        </authorList>
    </citation>
    <scope>NUCLEOTIDE SEQUENCE [LARGE SCALE GENOMIC DNA]</scope>
</reference>
<name>A0A068F1M0_9CAUD</name>
<gene>
    <name evidence="2" type="primary">17</name>
    <name evidence="2" type="ORF">PBI_GAIA_17</name>
</gene>
<dbReference type="PROSITE" id="PS51257">
    <property type="entry name" value="PROKAR_LIPOPROTEIN"/>
    <property type="match status" value="1"/>
</dbReference>